<dbReference type="GO" id="GO:0006338">
    <property type="term" value="P:chromatin remodeling"/>
    <property type="evidence" value="ECO:0007669"/>
    <property type="project" value="InterPro"/>
</dbReference>
<protein>
    <submittedName>
        <fullName evidence="5">Bromodomain and WD repeat-containing 1</fullName>
    </submittedName>
</protein>
<dbReference type="OrthoDB" id="784962at2759"/>
<dbReference type="GO" id="GO:0006355">
    <property type="term" value="P:regulation of DNA-templated transcription"/>
    <property type="evidence" value="ECO:0007669"/>
    <property type="project" value="TreeGrafter"/>
</dbReference>
<reference evidence="5 6" key="1">
    <citation type="journal article" date="2018" name="Sci. Rep.">
        <title>Genomic signatures of local adaptation to the degree of environmental predictability in rotifers.</title>
        <authorList>
            <person name="Franch-Gras L."/>
            <person name="Hahn C."/>
            <person name="Garcia-Roger E.M."/>
            <person name="Carmona M.J."/>
            <person name="Serra M."/>
            <person name="Gomez A."/>
        </authorList>
    </citation>
    <scope>NUCLEOTIDE SEQUENCE [LARGE SCALE GENOMIC DNA]</scope>
    <source>
        <strain evidence="5">HYR1</strain>
    </source>
</reference>
<dbReference type="InterPro" id="IPR001487">
    <property type="entry name" value="Bromodomain"/>
</dbReference>
<dbReference type="GO" id="GO:0003677">
    <property type="term" value="F:DNA binding"/>
    <property type="evidence" value="ECO:0007669"/>
    <property type="project" value="TreeGrafter"/>
</dbReference>
<dbReference type="PROSITE" id="PS50014">
    <property type="entry name" value="BROMODOMAIN_2"/>
    <property type="match status" value="1"/>
</dbReference>
<dbReference type="SMART" id="SM00297">
    <property type="entry name" value="BROMO"/>
    <property type="match status" value="1"/>
</dbReference>
<dbReference type="PRINTS" id="PR00503">
    <property type="entry name" value="BROMODOMAIN"/>
</dbReference>
<dbReference type="Gene3D" id="1.20.920.10">
    <property type="entry name" value="Bromodomain-like"/>
    <property type="match status" value="1"/>
</dbReference>
<evidence type="ECO:0000256" key="1">
    <source>
        <dbReference type="ARBA" id="ARBA00023117"/>
    </source>
</evidence>
<accession>A0A3M7PY65</accession>
<dbReference type="Proteomes" id="UP000276133">
    <property type="component" value="Unassembled WGS sequence"/>
</dbReference>
<comment type="caution">
    <text evidence="5">The sequence shown here is derived from an EMBL/GenBank/DDBJ whole genome shotgun (WGS) entry which is preliminary data.</text>
</comment>
<dbReference type="GO" id="GO:0031445">
    <property type="term" value="P:regulation of heterochromatin formation"/>
    <property type="evidence" value="ECO:0007669"/>
    <property type="project" value="TreeGrafter"/>
</dbReference>
<feature type="domain" description="Bromo" evidence="4">
    <location>
        <begin position="69"/>
        <end position="140"/>
    </location>
</feature>
<organism evidence="5 6">
    <name type="scientific">Brachionus plicatilis</name>
    <name type="common">Marine rotifer</name>
    <name type="synonym">Brachionus muelleri</name>
    <dbReference type="NCBI Taxonomy" id="10195"/>
    <lineage>
        <taxon>Eukaryota</taxon>
        <taxon>Metazoa</taxon>
        <taxon>Spiralia</taxon>
        <taxon>Gnathifera</taxon>
        <taxon>Rotifera</taxon>
        <taxon>Eurotatoria</taxon>
        <taxon>Monogononta</taxon>
        <taxon>Pseudotrocha</taxon>
        <taxon>Ploima</taxon>
        <taxon>Brachionidae</taxon>
        <taxon>Brachionus</taxon>
    </lineage>
</organism>
<sequence length="181" mass="21155">TQASPSAARRSSRRARPDPQSTTGNLRFNLRSRHHAAEESNQGAGEHEHSSNGAYSWKDEAKKLLRHIFRHPDSGPFKQSVDTELYPDYGEVIKKPIDFTIIKNRLNYNMYNSDFYLFEKDCKLLFQNSKAYNTNKRSAIYSMTLRLESFCDEKLIEMRKRFEAAEQEKVRSNRSRTIVKL</sequence>
<evidence type="ECO:0000256" key="3">
    <source>
        <dbReference type="SAM" id="MobiDB-lite"/>
    </source>
</evidence>
<evidence type="ECO:0000256" key="2">
    <source>
        <dbReference type="PROSITE-ProRule" id="PRU00035"/>
    </source>
</evidence>
<dbReference type="Pfam" id="PF00439">
    <property type="entry name" value="Bromodomain"/>
    <property type="match status" value="1"/>
</dbReference>
<gene>
    <name evidence="5" type="ORF">BpHYR1_025878</name>
</gene>
<dbReference type="GO" id="GO:0000228">
    <property type="term" value="C:nuclear chromosome"/>
    <property type="evidence" value="ECO:0007669"/>
    <property type="project" value="TreeGrafter"/>
</dbReference>
<dbReference type="GO" id="GO:0045740">
    <property type="term" value="P:positive regulation of DNA replication"/>
    <property type="evidence" value="ECO:0007669"/>
    <property type="project" value="TreeGrafter"/>
</dbReference>
<keyword evidence="1 2" id="KW-0103">Bromodomain</keyword>
<dbReference type="PANTHER" id="PTHR46510">
    <property type="entry name" value="BROMODOMAIN ADJACENT TO ZINC FINGER DOMAIN PROTEIN 1A"/>
    <property type="match status" value="1"/>
</dbReference>
<dbReference type="SUPFAM" id="SSF47370">
    <property type="entry name" value="Bromodomain"/>
    <property type="match status" value="1"/>
</dbReference>
<dbReference type="InterPro" id="IPR047171">
    <property type="entry name" value="BAZ1A"/>
</dbReference>
<evidence type="ECO:0000259" key="4">
    <source>
        <dbReference type="PROSITE" id="PS50014"/>
    </source>
</evidence>
<dbReference type="PANTHER" id="PTHR46510:SF1">
    <property type="entry name" value="BROMODOMAIN ADJACENT TO ZINC FINGER DOMAIN PROTEIN 1A"/>
    <property type="match status" value="1"/>
</dbReference>
<dbReference type="AlphaFoldDB" id="A0A3M7PY65"/>
<dbReference type="GO" id="GO:0008623">
    <property type="term" value="C:CHRAC"/>
    <property type="evidence" value="ECO:0007669"/>
    <property type="project" value="TreeGrafter"/>
</dbReference>
<proteinExistence type="predicted"/>
<keyword evidence="6" id="KW-1185">Reference proteome</keyword>
<evidence type="ECO:0000313" key="5">
    <source>
        <dbReference type="EMBL" id="RNA03904.1"/>
    </source>
</evidence>
<dbReference type="EMBL" id="REGN01008305">
    <property type="protein sequence ID" value="RNA03904.1"/>
    <property type="molecule type" value="Genomic_DNA"/>
</dbReference>
<feature type="region of interest" description="Disordered" evidence="3">
    <location>
        <begin position="1"/>
        <end position="53"/>
    </location>
</feature>
<name>A0A3M7PY65_BRAPC</name>
<feature type="non-terminal residue" evidence="5">
    <location>
        <position position="181"/>
    </location>
</feature>
<feature type="non-terminal residue" evidence="5">
    <location>
        <position position="1"/>
    </location>
</feature>
<evidence type="ECO:0000313" key="6">
    <source>
        <dbReference type="Proteomes" id="UP000276133"/>
    </source>
</evidence>
<dbReference type="InterPro" id="IPR036427">
    <property type="entry name" value="Bromodomain-like_sf"/>
</dbReference>
<dbReference type="STRING" id="10195.A0A3M7PY65"/>